<accession>A0A3P9P7Q8</accession>
<dbReference type="PROSITE" id="PS50092">
    <property type="entry name" value="TSP1"/>
    <property type="match status" value="5"/>
</dbReference>
<keyword evidence="2" id="KW-1015">Disulfide bond</keyword>
<dbReference type="InterPro" id="IPR052065">
    <property type="entry name" value="Compl_asym_regulator"/>
</dbReference>
<evidence type="ECO:0000313" key="4">
    <source>
        <dbReference type="Ensembl" id="ENSPREP00000017738.1"/>
    </source>
</evidence>
<proteinExistence type="predicted"/>
<dbReference type="GeneTree" id="ENSGT00440000038972"/>
<dbReference type="PRINTS" id="PR01705">
    <property type="entry name" value="TSP1REPEAT"/>
</dbReference>
<dbReference type="FunFam" id="2.20.100.10:FF:000001">
    <property type="entry name" value="semaphorin-5A isoform X1"/>
    <property type="match status" value="2"/>
</dbReference>
<dbReference type="PANTHER" id="PTHR22906">
    <property type="entry name" value="PROPERDIN"/>
    <property type="match status" value="1"/>
</dbReference>
<dbReference type="Proteomes" id="UP000242638">
    <property type="component" value="Unassembled WGS sequence"/>
</dbReference>
<evidence type="ECO:0000256" key="3">
    <source>
        <dbReference type="SAM" id="Phobius"/>
    </source>
</evidence>
<feature type="transmembrane region" description="Helical" evidence="3">
    <location>
        <begin position="21"/>
        <end position="46"/>
    </location>
</feature>
<dbReference type="Ensembl" id="ENSPRET00000017926.1">
    <property type="protein sequence ID" value="ENSPREP00000017738.1"/>
    <property type="gene ID" value="ENSPREG00000011991.1"/>
</dbReference>
<evidence type="ECO:0000256" key="1">
    <source>
        <dbReference type="ARBA" id="ARBA00022737"/>
    </source>
</evidence>
<reference evidence="5" key="1">
    <citation type="submission" date="2013-11" db="EMBL/GenBank/DDBJ databases">
        <title>The genomic landscape of the Guanapo guppy.</title>
        <authorList>
            <person name="Kuenstner A."/>
            <person name="Dreyer C."/>
        </authorList>
    </citation>
    <scope>NUCLEOTIDE SEQUENCE</scope>
    <source>
        <strain evidence="5">Guanapo</strain>
    </source>
</reference>
<organism evidence="4 5">
    <name type="scientific">Poecilia reticulata</name>
    <name type="common">Guppy</name>
    <name type="synonym">Acanthophacelus reticulatus</name>
    <dbReference type="NCBI Taxonomy" id="8081"/>
    <lineage>
        <taxon>Eukaryota</taxon>
        <taxon>Metazoa</taxon>
        <taxon>Chordata</taxon>
        <taxon>Craniata</taxon>
        <taxon>Vertebrata</taxon>
        <taxon>Euteleostomi</taxon>
        <taxon>Actinopterygii</taxon>
        <taxon>Neopterygii</taxon>
        <taxon>Teleostei</taxon>
        <taxon>Neoteleostei</taxon>
        <taxon>Acanthomorphata</taxon>
        <taxon>Ovalentaria</taxon>
        <taxon>Atherinomorphae</taxon>
        <taxon>Cyprinodontiformes</taxon>
        <taxon>Poeciliidae</taxon>
        <taxon>Poeciliinae</taxon>
        <taxon>Poecilia</taxon>
    </lineage>
</organism>
<evidence type="ECO:0000256" key="2">
    <source>
        <dbReference type="ARBA" id="ARBA00023157"/>
    </source>
</evidence>
<sequence>MTSLHSQTGKEHTVLIGCLYLFTKIAVIPYSNFIFPFGLCISYLLFCSSAVDCIMSPWTAWSGCSVTCGLGSLFRQRDILRDALRLLDTVFLLPVHGHWSAWTEWSECDALCGGGVRQRSRTCSAPPPKNGGRDCEGMTRQSQTCNIQPCTNETGWSLWSHWSRCSSDCDSGVQTRERLCSSPTPQHGGSNCSGPHIQTKDCNSHPCSVDCGWSSWTQWSTCTRTCDVGIRRRYRSGTDPPPASGGRPCKGERVSADTCSVEPCLGENNHITDGVKVMWNGCVGKVKDTGVVMCLKVSENRGARGRSALNFLFCNGLSVVDGAWSRWSDWTDCSKSCGGGIQSRRRLCDSPSPEGAGSYCEGLGTEVRACNTDHCPGSLEELGS</sequence>
<keyword evidence="1" id="KW-0677">Repeat</keyword>
<dbReference type="Gene3D" id="2.20.100.10">
    <property type="entry name" value="Thrombospondin type-1 (TSP1) repeat"/>
    <property type="match status" value="5"/>
</dbReference>
<protein>
    <submittedName>
        <fullName evidence="4">Uncharacterized protein</fullName>
    </submittedName>
</protein>
<dbReference type="AlphaFoldDB" id="A0A3P9P7Q8"/>
<keyword evidence="3" id="KW-1133">Transmembrane helix</keyword>
<name>A0A3P9P7Q8_POERE</name>
<dbReference type="SMART" id="SM00209">
    <property type="entry name" value="TSP1"/>
    <property type="match status" value="5"/>
</dbReference>
<dbReference type="InterPro" id="IPR000884">
    <property type="entry name" value="TSP1_rpt"/>
</dbReference>
<reference evidence="4" key="3">
    <citation type="submission" date="2025-09" db="UniProtKB">
        <authorList>
            <consortium name="Ensembl"/>
        </authorList>
    </citation>
    <scope>IDENTIFICATION</scope>
    <source>
        <strain evidence="4">Guanapo</strain>
    </source>
</reference>
<dbReference type="SUPFAM" id="SSF82895">
    <property type="entry name" value="TSP-1 type 1 repeat"/>
    <property type="match status" value="5"/>
</dbReference>
<keyword evidence="3" id="KW-0812">Transmembrane</keyword>
<dbReference type="Pfam" id="PF00090">
    <property type="entry name" value="TSP_1"/>
    <property type="match status" value="5"/>
</dbReference>
<dbReference type="FunFam" id="2.20.100.10:FF:000002">
    <property type="entry name" value="Unc-5 netrin receptor C"/>
    <property type="match status" value="2"/>
</dbReference>
<evidence type="ECO:0000313" key="5">
    <source>
        <dbReference type="Proteomes" id="UP000242638"/>
    </source>
</evidence>
<dbReference type="STRING" id="8081.ENSPREP00000017738"/>
<keyword evidence="3" id="KW-0472">Membrane</keyword>
<dbReference type="InterPro" id="IPR036383">
    <property type="entry name" value="TSP1_rpt_sf"/>
</dbReference>
<keyword evidence="5" id="KW-1185">Reference proteome</keyword>
<dbReference type="PANTHER" id="PTHR22906:SF21">
    <property type="entry name" value="SEMA DOMAIN-CONTAINING PROTEIN"/>
    <property type="match status" value="1"/>
</dbReference>
<reference evidence="4" key="2">
    <citation type="submission" date="2025-08" db="UniProtKB">
        <authorList>
            <consortium name="Ensembl"/>
        </authorList>
    </citation>
    <scope>IDENTIFICATION</scope>
    <source>
        <strain evidence="4">Guanapo</strain>
    </source>
</reference>
<dbReference type="OMA" id="AMESEQC"/>